<name>A0A836KRE8_9TRYP</name>
<proteinExistence type="inferred from homology"/>
<dbReference type="Gene3D" id="3.40.570.10">
    <property type="entry name" value="Extracellular Endonuclease, subunit A"/>
    <property type="match status" value="1"/>
</dbReference>
<dbReference type="OrthoDB" id="266836at2759"/>
<evidence type="ECO:0000256" key="11">
    <source>
        <dbReference type="SAM" id="Phobius"/>
    </source>
</evidence>
<keyword evidence="5" id="KW-0255">Endonuclease</keyword>
<evidence type="ECO:0000256" key="3">
    <source>
        <dbReference type="ARBA" id="ARBA00022722"/>
    </source>
</evidence>
<evidence type="ECO:0000256" key="1">
    <source>
        <dbReference type="ARBA" id="ARBA00001946"/>
    </source>
</evidence>
<evidence type="ECO:0000256" key="9">
    <source>
        <dbReference type="PIRSR" id="PIRSR640255-2"/>
    </source>
</evidence>
<dbReference type="InterPro" id="IPR018524">
    <property type="entry name" value="DNA/RNA_endonuclease_AS"/>
</dbReference>
<dbReference type="GO" id="GO:0000014">
    <property type="term" value="F:single-stranded DNA endodeoxyribonuclease activity"/>
    <property type="evidence" value="ECO:0007669"/>
    <property type="project" value="TreeGrafter"/>
</dbReference>
<dbReference type="Proteomes" id="UP000673552">
    <property type="component" value="Chromosome 13"/>
</dbReference>
<keyword evidence="7" id="KW-0460">Magnesium</keyword>
<evidence type="ECO:0000256" key="6">
    <source>
        <dbReference type="ARBA" id="ARBA00022801"/>
    </source>
</evidence>
<dbReference type="GeneID" id="92515887"/>
<dbReference type="InterPro" id="IPR020821">
    <property type="entry name" value="ENPP1-3/EXOG-like_nuc-like"/>
</dbReference>
<feature type="active site" description="Proton acceptor" evidence="8">
    <location>
        <position position="370"/>
    </location>
</feature>
<feature type="region of interest" description="Disordered" evidence="10">
    <location>
        <begin position="455"/>
        <end position="504"/>
    </location>
</feature>
<reference evidence="14 15" key="1">
    <citation type="submission" date="2021-03" db="EMBL/GenBank/DDBJ databases">
        <title>Leishmania (Mundinia) martiniquensis Genome sequencing and assembly.</title>
        <authorList>
            <person name="Almutairi H."/>
            <person name="Gatherer D."/>
        </authorList>
    </citation>
    <scope>NUCLEOTIDE SEQUENCE [LARGE SCALE GENOMIC DNA]</scope>
    <source>
        <strain evidence="14">LSCM1</strain>
    </source>
</reference>
<gene>
    <name evidence="14" type="ORF">LSCM1_05941</name>
</gene>
<dbReference type="KEGG" id="lmat:92515887"/>
<comment type="similarity">
    <text evidence="2">Belongs to the DNA/RNA non-specific endonuclease family.</text>
</comment>
<dbReference type="GO" id="GO:0004521">
    <property type="term" value="F:RNA endonuclease activity"/>
    <property type="evidence" value="ECO:0007669"/>
    <property type="project" value="TreeGrafter"/>
</dbReference>
<dbReference type="InterPro" id="IPR001604">
    <property type="entry name" value="Endo_G_ENPP1-like_dom"/>
</dbReference>
<keyword evidence="11" id="KW-0812">Transmembrane</keyword>
<protein>
    <recommendedName>
        <fullName evidence="16">DNA/RNA non-specific endonuclease-like protein</fullName>
    </recommendedName>
</protein>
<evidence type="ECO:0008006" key="16">
    <source>
        <dbReference type="Google" id="ProtNLM"/>
    </source>
</evidence>
<evidence type="ECO:0000313" key="14">
    <source>
        <dbReference type="EMBL" id="KAG5484086.1"/>
    </source>
</evidence>
<dbReference type="RefSeq" id="XP_067180326.1">
    <property type="nucleotide sequence ID" value="XM_067323375.1"/>
</dbReference>
<feature type="transmembrane region" description="Helical" evidence="11">
    <location>
        <begin position="83"/>
        <end position="106"/>
    </location>
</feature>
<feature type="binding site" evidence="9">
    <location>
        <position position="401"/>
    </location>
    <ligand>
        <name>Mg(2+)</name>
        <dbReference type="ChEBI" id="CHEBI:18420"/>
        <note>catalytic</note>
    </ligand>
</feature>
<dbReference type="Pfam" id="PF01223">
    <property type="entry name" value="Endonuclease_NS"/>
    <property type="match status" value="1"/>
</dbReference>
<evidence type="ECO:0000259" key="13">
    <source>
        <dbReference type="SMART" id="SM00892"/>
    </source>
</evidence>
<keyword evidence="11" id="KW-1133">Transmembrane helix</keyword>
<keyword evidence="6" id="KW-0378">Hydrolase</keyword>
<feature type="domain" description="DNA/RNA non-specific endonuclease/pyrophosphatase/phosphodiesterase" evidence="13">
    <location>
        <begin position="305"/>
        <end position="480"/>
    </location>
</feature>
<keyword evidence="3" id="KW-0540">Nuclease</keyword>
<dbReference type="InterPro" id="IPR044925">
    <property type="entry name" value="His-Me_finger_sf"/>
</dbReference>
<keyword evidence="15" id="KW-1185">Reference proteome</keyword>
<dbReference type="GO" id="GO:0005743">
    <property type="term" value="C:mitochondrial inner membrane"/>
    <property type="evidence" value="ECO:0007669"/>
    <property type="project" value="TreeGrafter"/>
</dbReference>
<dbReference type="PANTHER" id="PTHR13966:SF5">
    <property type="entry name" value="ENDONUCLEASE G, MITOCHONDRIAL"/>
    <property type="match status" value="1"/>
</dbReference>
<evidence type="ECO:0000256" key="7">
    <source>
        <dbReference type="ARBA" id="ARBA00022842"/>
    </source>
</evidence>
<sequence length="799" mass="88169">MEGIPVKNAEALLLTSSSSRGCAAPDASLPSATCLRPSWYTHAAQRLLHERAYYETAPLYAACGQSTAAPSLPTPAPSSPLKPWLACAIAAVSGIIAGAMVGAWLSPWLNRRATRLYYQREAKHRNPLMLLPSPAVAAGPQPWWWRRLWRASMSPPQSTHPPLKEARRLDCGHAAEWLVACTGYRWLPKRISQPTLLKLYSSVRHPQQRNTTRSTEKEIRWGTRMMNRGSHPLPKRSGVAEASKCSITSIFSALIPIARLTRAPLHCWRPLPQHAVDVFVPAACRCGESPRLTAPAAASPLLCLPRQGFTLLYDPVARLPVWCGFHLTRETVDRARRQRRCLTFFTDRSLDTAVRRVPAELKARGHDRGHLAPHASVAASAQAAIEAALLSNVQLQHHQINRGIWRWLEEAARAYVRQPPLTAVPHTDGRHELCVQDANAAAALCAAAAPSLEAASHTRVSPATPPSGTGAAQRRGRLRKSALPARCASARDDTRSRSGGSREALRREGAIMSRLLAASSMGSGVDSHMRLRGDRVRGLMKRTLRSCREWWRYCSGDAANRSCEFELAINVGPLYYRQVNELGRDNQQRCGVTTEPAPITAATTYLSGPCSSVSGRAHHRQRRRCAISAPTRSSAPPRPSLFIPDAFFFSVWNVHTHEHVHLIVPNHPNTRAMQAVTAALAARRPTTAGATTPKRLPSRRRRRTTQLLGAPSDDLEAALRSLAVPTEELEQLFAASLVELRSRCMSAGVVDATSRNTTSNINQVASPVALRTHFHLFPVYRQRWTWRCGGIGWWRMRSS</sequence>
<feature type="region of interest" description="Disordered" evidence="10">
    <location>
        <begin position="681"/>
        <end position="702"/>
    </location>
</feature>
<dbReference type="InterPro" id="IPR044929">
    <property type="entry name" value="DNA/RNA_non-sp_Endonuclease_sf"/>
</dbReference>
<evidence type="ECO:0000256" key="10">
    <source>
        <dbReference type="SAM" id="MobiDB-lite"/>
    </source>
</evidence>
<evidence type="ECO:0000256" key="2">
    <source>
        <dbReference type="ARBA" id="ARBA00010052"/>
    </source>
</evidence>
<dbReference type="EMBL" id="JAFEUZ010000013">
    <property type="protein sequence ID" value="KAG5484086.1"/>
    <property type="molecule type" value="Genomic_DNA"/>
</dbReference>
<feature type="compositionally biased region" description="Low complexity" evidence="10">
    <location>
        <begin position="681"/>
        <end position="695"/>
    </location>
</feature>
<accession>A0A836KRE8</accession>
<dbReference type="InterPro" id="IPR040255">
    <property type="entry name" value="Non-specific_endonuclease"/>
</dbReference>
<dbReference type="SUPFAM" id="SSF54060">
    <property type="entry name" value="His-Me finger endonucleases"/>
    <property type="match status" value="1"/>
</dbReference>
<evidence type="ECO:0000256" key="4">
    <source>
        <dbReference type="ARBA" id="ARBA00022723"/>
    </source>
</evidence>
<dbReference type="SMART" id="SM00892">
    <property type="entry name" value="Endonuclease_NS"/>
    <property type="match status" value="1"/>
</dbReference>
<dbReference type="AlphaFoldDB" id="A0A836KRE8"/>
<comment type="caution">
    <text evidence="14">The sequence shown here is derived from an EMBL/GenBank/DDBJ whole genome shotgun (WGS) entry which is preliminary data.</text>
</comment>
<dbReference type="GO" id="GO:0003676">
    <property type="term" value="F:nucleic acid binding"/>
    <property type="evidence" value="ECO:0007669"/>
    <property type="project" value="InterPro"/>
</dbReference>
<comment type="cofactor">
    <cofactor evidence="1">
        <name>Mg(2+)</name>
        <dbReference type="ChEBI" id="CHEBI:18420"/>
    </cofactor>
</comment>
<dbReference type="PANTHER" id="PTHR13966">
    <property type="entry name" value="ENDONUCLEASE RELATED"/>
    <property type="match status" value="1"/>
</dbReference>
<evidence type="ECO:0000259" key="12">
    <source>
        <dbReference type="SMART" id="SM00477"/>
    </source>
</evidence>
<dbReference type="PROSITE" id="PS01070">
    <property type="entry name" value="NUCLEASE_NON_SPEC"/>
    <property type="match status" value="1"/>
</dbReference>
<dbReference type="GO" id="GO:0005634">
    <property type="term" value="C:nucleus"/>
    <property type="evidence" value="ECO:0007669"/>
    <property type="project" value="TreeGrafter"/>
</dbReference>
<evidence type="ECO:0000256" key="8">
    <source>
        <dbReference type="PIRSR" id="PIRSR640255-1"/>
    </source>
</evidence>
<organism evidence="14 15">
    <name type="scientific">Leishmania martiniquensis</name>
    <dbReference type="NCBI Taxonomy" id="1580590"/>
    <lineage>
        <taxon>Eukaryota</taxon>
        <taxon>Discoba</taxon>
        <taxon>Euglenozoa</taxon>
        <taxon>Kinetoplastea</taxon>
        <taxon>Metakinetoplastina</taxon>
        <taxon>Trypanosomatida</taxon>
        <taxon>Trypanosomatidae</taxon>
        <taxon>Leishmaniinae</taxon>
        <taxon>Leishmania</taxon>
    </lineage>
</organism>
<dbReference type="GO" id="GO:0046872">
    <property type="term" value="F:metal ion binding"/>
    <property type="evidence" value="ECO:0007669"/>
    <property type="project" value="UniProtKB-KW"/>
</dbReference>
<keyword evidence="11" id="KW-0472">Membrane</keyword>
<evidence type="ECO:0000256" key="5">
    <source>
        <dbReference type="ARBA" id="ARBA00022759"/>
    </source>
</evidence>
<evidence type="ECO:0000313" key="15">
    <source>
        <dbReference type="Proteomes" id="UP000673552"/>
    </source>
</evidence>
<keyword evidence="4 9" id="KW-0479">Metal-binding</keyword>
<dbReference type="SMART" id="SM00477">
    <property type="entry name" value="NUC"/>
    <property type="match status" value="1"/>
</dbReference>
<feature type="domain" description="ENPP1-3/EXOG-like endonuclease/phosphodiesterase" evidence="12">
    <location>
        <begin position="306"/>
        <end position="480"/>
    </location>
</feature>